<dbReference type="InterPro" id="IPR004027">
    <property type="entry name" value="SEC_C_motif"/>
</dbReference>
<dbReference type="Pfam" id="PF02810">
    <property type="entry name" value="SEC-C"/>
    <property type="match status" value="1"/>
</dbReference>
<sequence>MSASSNRPIFAPILDFGIVVILSTISRQTVSSPLRSFGSTNRRNNGASDDGRVPLGIDFEDELLAAEQSPNDIEDRFRRAGLGYIDDVLEALEWTSHLEYFGEEDLQSPLPEQTWLDELKSLTAPVTNPWRHVGRNDPCPCGSGKKAKKCCLVN</sequence>
<name>A0A1G9IG38_9HYPH</name>
<evidence type="ECO:0000313" key="2">
    <source>
        <dbReference type="EMBL" id="SDL24062.1"/>
    </source>
</evidence>
<dbReference type="EMBL" id="FNEE01000030">
    <property type="protein sequence ID" value="SDL24062.1"/>
    <property type="molecule type" value="Genomic_DNA"/>
</dbReference>
<gene>
    <name evidence="2" type="ORF">SAMN05428953_13030</name>
</gene>
<keyword evidence="3" id="KW-1185">Reference proteome</keyword>
<dbReference type="SUPFAM" id="SSF103642">
    <property type="entry name" value="Sec-C motif"/>
    <property type="match status" value="1"/>
</dbReference>
<dbReference type="Gene3D" id="3.10.450.50">
    <property type="match status" value="1"/>
</dbReference>
<dbReference type="Proteomes" id="UP000198894">
    <property type="component" value="Unassembled WGS sequence"/>
</dbReference>
<accession>A0A1G9IG38</accession>
<reference evidence="3" key="1">
    <citation type="submission" date="2016-10" db="EMBL/GenBank/DDBJ databases">
        <authorList>
            <person name="Varghese N."/>
            <person name="Submissions S."/>
        </authorList>
    </citation>
    <scope>NUCLEOTIDE SEQUENCE [LARGE SCALE GENOMIC DNA]</scope>
    <source>
        <strain evidence="3">CGMCC 1.11022</strain>
    </source>
</reference>
<evidence type="ECO:0000256" key="1">
    <source>
        <dbReference type="SAM" id="MobiDB-lite"/>
    </source>
</evidence>
<proteinExistence type="predicted"/>
<organism evidence="2 3">
    <name type="scientific">Mesorhizobium muleiense</name>
    <dbReference type="NCBI Taxonomy" id="1004279"/>
    <lineage>
        <taxon>Bacteria</taxon>
        <taxon>Pseudomonadati</taxon>
        <taxon>Pseudomonadota</taxon>
        <taxon>Alphaproteobacteria</taxon>
        <taxon>Hyphomicrobiales</taxon>
        <taxon>Phyllobacteriaceae</taxon>
        <taxon>Mesorhizobium</taxon>
    </lineage>
</organism>
<dbReference type="AlphaFoldDB" id="A0A1G9IG38"/>
<evidence type="ECO:0000313" key="3">
    <source>
        <dbReference type="Proteomes" id="UP000198894"/>
    </source>
</evidence>
<protein>
    <submittedName>
        <fullName evidence="2">SEC-C motif-containing protein</fullName>
    </submittedName>
</protein>
<feature type="compositionally biased region" description="Polar residues" evidence="1">
    <location>
        <begin position="33"/>
        <end position="47"/>
    </location>
</feature>
<feature type="region of interest" description="Disordered" evidence="1">
    <location>
        <begin position="33"/>
        <end position="52"/>
    </location>
</feature>